<reference evidence="4 5" key="1">
    <citation type="submission" date="2019-09" db="EMBL/GenBank/DDBJ databases">
        <title>Complete genome sequence of Mycobacterium avium subsp. hominissuis strain JP-H-1.</title>
        <authorList>
            <person name="Kinoshita Y."/>
            <person name="Niwa H."/>
            <person name="Uchida-Fujii E."/>
            <person name="Nukada T."/>
        </authorList>
    </citation>
    <scope>NUCLEOTIDE SEQUENCE [LARGE SCALE GENOMIC DNA]</scope>
    <source>
        <strain evidence="4 5">JP-H-1</strain>
    </source>
</reference>
<comment type="similarity">
    <text evidence="1 3">Belongs to the short-chain dehydrogenases/reductases (SDR) family.</text>
</comment>
<evidence type="ECO:0000313" key="4">
    <source>
        <dbReference type="EMBL" id="BBN50294.1"/>
    </source>
</evidence>
<organism evidence="4 5">
    <name type="scientific">Mycobacterium avium subsp. hominissuis</name>
    <dbReference type="NCBI Taxonomy" id="439334"/>
    <lineage>
        <taxon>Bacteria</taxon>
        <taxon>Bacillati</taxon>
        <taxon>Actinomycetota</taxon>
        <taxon>Actinomycetes</taxon>
        <taxon>Mycobacteriales</taxon>
        <taxon>Mycobacteriaceae</taxon>
        <taxon>Mycobacterium</taxon>
        <taxon>Mycobacterium avium complex (MAC)</taxon>
    </lineage>
</organism>
<dbReference type="Gene3D" id="3.40.50.720">
    <property type="entry name" value="NAD(P)-binding Rossmann-like Domain"/>
    <property type="match status" value="1"/>
</dbReference>
<dbReference type="EMBL" id="AP020326">
    <property type="protein sequence ID" value="BBN50294.1"/>
    <property type="molecule type" value="Genomic_DNA"/>
</dbReference>
<dbReference type="InterPro" id="IPR002347">
    <property type="entry name" value="SDR_fam"/>
</dbReference>
<dbReference type="Proteomes" id="UP000327362">
    <property type="component" value="Chromosome"/>
</dbReference>
<evidence type="ECO:0000256" key="2">
    <source>
        <dbReference type="ARBA" id="ARBA00023002"/>
    </source>
</evidence>
<sequence>MNTADGVATAGAVALVTGANRGLGNTFLRELLGRGAAKVYAAARNPDTIGVADGRVIPIGLDVTKPEEVHAAAERCADVSILINNAGVMLRMPLLAAPDLRAARDEMETNYFGTLQMCRAFAPVLARQCAGALVNIVSVASWLTSPFNGSYGASKSALWALTNAARIELRSQGTLVVAVHAGWIDTDMAATVSDTMISPRDVATQTLDAVEHGDDEVLTDAFTREVKAALSGDHAPLYSDLQKSWDTGNWPWQRGPQGSTA</sequence>
<dbReference type="InterPro" id="IPR036291">
    <property type="entry name" value="NAD(P)-bd_dom_sf"/>
</dbReference>
<dbReference type="AlphaFoldDB" id="A0AAI8X298"/>
<dbReference type="PRINTS" id="PR00081">
    <property type="entry name" value="GDHRDH"/>
</dbReference>
<dbReference type="SUPFAM" id="SSF51735">
    <property type="entry name" value="NAD(P)-binding Rossmann-fold domains"/>
    <property type="match status" value="1"/>
</dbReference>
<evidence type="ECO:0000313" key="5">
    <source>
        <dbReference type="Proteomes" id="UP000327362"/>
    </source>
</evidence>
<protein>
    <submittedName>
        <fullName evidence="4">Short-chain dehydrogenase</fullName>
    </submittedName>
</protein>
<dbReference type="NCBIfam" id="NF006119">
    <property type="entry name" value="PRK08264.1-5"/>
    <property type="match status" value="1"/>
</dbReference>
<dbReference type="InterPro" id="IPR020904">
    <property type="entry name" value="Sc_DH/Rdtase_CS"/>
</dbReference>
<dbReference type="Pfam" id="PF00106">
    <property type="entry name" value="adh_short"/>
    <property type="match status" value="1"/>
</dbReference>
<dbReference type="PROSITE" id="PS00061">
    <property type="entry name" value="ADH_SHORT"/>
    <property type="match status" value="1"/>
</dbReference>
<dbReference type="PANTHER" id="PTHR44169">
    <property type="entry name" value="NADPH-DEPENDENT 1-ACYLDIHYDROXYACETONE PHOSPHATE REDUCTASE"/>
    <property type="match status" value="1"/>
</dbReference>
<keyword evidence="2" id="KW-0560">Oxidoreductase</keyword>
<evidence type="ECO:0000256" key="1">
    <source>
        <dbReference type="ARBA" id="ARBA00006484"/>
    </source>
</evidence>
<gene>
    <name evidence="4" type="ORF">JPH1_47690</name>
</gene>
<dbReference type="PRINTS" id="PR00080">
    <property type="entry name" value="SDRFAMILY"/>
</dbReference>
<dbReference type="PANTHER" id="PTHR44169:SF6">
    <property type="entry name" value="NADPH-DEPENDENT 1-ACYLDIHYDROXYACETONE PHOSPHATE REDUCTASE"/>
    <property type="match status" value="1"/>
</dbReference>
<proteinExistence type="inferred from homology"/>
<evidence type="ECO:0000256" key="3">
    <source>
        <dbReference type="RuleBase" id="RU000363"/>
    </source>
</evidence>
<dbReference type="RefSeq" id="WP_023900585.1">
    <property type="nucleotide sequence ID" value="NZ_AP020326.1"/>
</dbReference>
<dbReference type="GO" id="GO:0016491">
    <property type="term" value="F:oxidoreductase activity"/>
    <property type="evidence" value="ECO:0007669"/>
    <property type="project" value="UniProtKB-KW"/>
</dbReference>
<name>A0AAI8X298_MYCAV</name>
<accession>A0AAI8X298</accession>